<keyword evidence="2" id="KW-0472">Membrane</keyword>
<feature type="transmembrane region" description="Helical" evidence="2">
    <location>
        <begin position="24"/>
        <end position="47"/>
    </location>
</feature>
<dbReference type="AlphaFoldDB" id="A0ABD0RUR4"/>
<protein>
    <submittedName>
        <fullName evidence="3">Uncharacterized protein</fullName>
    </submittedName>
</protein>
<comment type="caution">
    <text evidence="3">The sequence shown here is derived from an EMBL/GenBank/DDBJ whole genome shotgun (WGS) entry which is preliminary data.</text>
</comment>
<organism evidence="3 4">
    <name type="scientific">Cirrhinus mrigala</name>
    <name type="common">Mrigala</name>
    <dbReference type="NCBI Taxonomy" id="683832"/>
    <lineage>
        <taxon>Eukaryota</taxon>
        <taxon>Metazoa</taxon>
        <taxon>Chordata</taxon>
        <taxon>Craniata</taxon>
        <taxon>Vertebrata</taxon>
        <taxon>Euteleostomi</taxon>
        <taxon>Actinopterygii</taxon>
        <taxon>Neopterygii</taxon>
        <taxon>Teleostei</taxon>
        <taxon>Ostariophysi</taxon>
        <taxon>Cypriniformes</taxon>
        <taxon>Cyprinidae</taxon>
        <taxon>Labeoninae</taxon>
        <taxon>Labeonini</taxon>
        <taxon>Cirrhinus</taxon>
    </lineage>
</organism>
<keyword evidence="2" id="KW-0812">Transmembrane</keyword>
<dbReference type="Proteomes" id="UP001529510">
    <property type="component" value="Unassembled WGS sequence"/>
</dbReference>
<keyword evidence="4" id="KW-1185">Reference proteome</keyword>
<evidence type="ECO:0000313" key="4">
    <source>
        <dbReference type="Proteomes" id="UP001529510"/>
    </source>
</evidence>
<reference evidence="3 4" key="1">
    <citation type="submission" date="2024-05" db="EMBL/GenBank/DDBJ databases">
        <title>Genome sequencing and assembly of Indian major carp, Cirrhinus mrigala (Hamilton, 1822).</title>
        <authorList>
            <person name="Mohindra V."/>
            <person name="Chowdhury L.M."/>
            <person name="Lal K."/>
            <person name="Jena J.K."/>
        </authorList>
    </citation>
    <scope>NUCLEOTIDE SEQUENCE [LARGE SCALE GENOMIC DNA]</scope>
    <source>
        <strain evidence="3">CM1030</strain>
        <tissue evidence="3">Blood</tissue>
    </source>
</reference>
<gene>
    <name evidence="3" type="ORF">M9458_000327</name>
</gene>
<feature type="region of interest" description="Disordered" evidence="1">
    <location>
        <begin position="57"/>
        <end position="81"/>
    </location>
</feature>
<dbReference type="EMBL" id="JAMKFB020000001">
    <property type="protein sequence ID" value="KAL0202309.1"/>
    <property type="molecule type" value="Genomic_DNA"/>
</dbReference>
<evidence type="ECO:0000256" key="2">
    <source>
        <dbReference type="SAM" id="Phobius"/>
    </source>
</evidence>
<keyword evidence="2" id="KW-1133">Transmembrane helix</keyword>
<accession>A0ABD0RUR4</accession>
<name>A0ABD0RUR4_CIRMR</name>
<feature type="non-terminal residue" evidence="3">
    <location>
        <position position="81"/>
    </location>
</feature>
<evidence type="ECO:0000256" key="1">
    <source>
        <dbReference type="SAM" id="MobiDB-lite"/>
    </source>
</evidence>
<evidence type="ECO:0000313" key="3">
    <source>
        <dbReference type="EMBL" id="KAL0202309.1"/>
    </source>
</evidence>
<proteinExistence type="predicted"/>
<sequence length="81" mass="8773">MSASTDVESQSPAGRSRSRYLDTFLTVSVIALFVMFMVALAGALCFAKHIEDKLNARRSRETGESTDSLVAPLLQTGSAYK</sequence>